<dbReference type="FunCoup" id="W2SEP7">
    <property type="interactions" value="1200"/>
</dbReference>
<evidence type="ECO:0000313" key="12">
    <source>
        <dbReference type="Proteomes" id="UP000030752"/>
    </source>
</evidence>
<dbReference type="FunFam" id="2.40.30.110:FF:000002">
    <property type="entry name" value="Aminomethyltransferase"/>
    <property type="match status" value="1"/>
</dbReference>
<evidence type="ECO:0000259" key="10">
    <source>
        <dbReference type="Pfam" id="PF08669"/>
    </source>
</evidence>
<proteinExistence type="inferred from homology"/>
<keyword evidence="8" id="KW-0809">Transit peptide</keyword>
<dbReference type="InterPro" id="IPR006223">
    <property type="entry name" value="GcvT"/>
</dbReference>
<evidence type="ECO:0000313" key="11">
    <source>
        <dbReference type="EMBL" id="ETN47105.1"/>
    </source>
</evidence>
<dbReference type="GO" id="GO:0006546">
    <property type="term" value="P:glycine catabolic process"/>
    <property type="evidence" value="ECO:0007669"/>
    <property type="project" value="InterPro"/>
</dbReference>
<dbReference type="SUPFAM" id="SSF103025">
    <property type="entry name" value="Folate-binding domain"/>
    <property type="match status" value="1"/>
</dbReference>
<dbReference type="PANTHER" id="PTHR43757">
    <property type="entry name" value="AMINOMETHYLTRANSFERASE"/>
    <property type="match status" value="1"/>
</dbReference>
<dbReference type="Gene3D" id="3.30.1360.120">
    <property type="entry name" value="Probable tRNA modification gtpase trme, domain 1"/>
    <property type="match status" value="1"/>
</dbReference>
<comment type="subcellular location">
    <subcellularLocation>
        <location evidence="8">Mitochondrion</location>
    </subcellularLocation>
</comment>
<evidence type="ECO:0000256" key="1">
    <source>
        <dbReference type="ARBA" id="ARBA00008609"/>
    </source>
</evidence>
<comment type="similarity">
    <text evidence="1 8">Belongs to the GcvT family.</text>
</comment>
<dbReference type="GO" id="GO:0005739">
    <property type="term" value="C:mitochondrion"/>
    <property type="evidence" value="ECO:0007669"/>
    <property type="project" value="UniProtKB-SubCell"/>
</dbReference>
<feature type="binding site" evidence="7">
    <location>
        <position position="296"/>
    </location>
    <ligand>
        <name>substrate</name>
    </ligand>
</feature>
<dbReference type="STRING" id="1220924.W2SEP7"/>
<dbReference type="Pfam" id="PF01571">
    <property type="entry name" value="GCV_T"/>
    <property type="match status" value="1"/>
</dbReference>
<evidence type="ECO:0000256" key="2">
    <source>
        <dbReference type="ARBA" id="ARBA00012616"/>
    </source>
</evidence>
<evidence type="ECO:0000256" key="4">
    <source>
        <dbReference type="ARBA" id="ARBA00022679"/>
    </source>
</evidence>
<comment type="function">
    <text evidence="8">The glycine cleavage system catalyzes the degradation of glycine.</text>
</comment>
<dbReference type="GO" id="GO:0005960">
    <property type="term" value="C:glycine cleavage complex"/>
    <property type="evidence" value="ECO:0007669"/>
    <property type="project" value="InterPro"/>
</dbReference>
<dbReference type="Pfam" id="PF08669">
    <property type="entry name" value="GCV_T_C"/>
    <property type="match status" value="1"/>
</dbReference>
<keyword evidence="8" id="KW-0496">Mitochondrion</keyword>
<keyword evidence="12" id="KW-1185">Reference proteome</keyword>
<evidence type="ECO:0000256" key="7">
    <source>
        <dbReference type="PIRSR" id="PIRSR006487-1"/>
    </source>
</evidence>
<dbReference type="GeneID" id="19968634"/>
<evidence type="ECO:0000256" key="5">
    <source>
        <dbReference type="ARBA" id="ARBA00031395"/>
    </source>
</evidence>
<dbReference type="EC" id="2.1.2.10" evidence="2 8"/>
<dbReference type="Gene3D" id="2.40.30.110">
    <property type="entry name" value="Aminomethyltransferase beta-barrel domains"/>
    <property type="match status" value="1"/>
</dbReference>
<comment type="subunit">
    <text evidence="8">The glycine cleavage system is composed of four proteins: P, T, L and H.</text>
</comment>
<dbReference type="GO" id="GO:0004047">
    <property type="term" value="F:aminomethyltransferase activity"/>
    <property type="evidence" value="ECO:0007669"/>
    <property type="project" value="UniProtKB-EC"/>
</dbReference>
<dbReference type="InterPro" id="IPR006222">
    <property type="entry name" value="GCVT_N"/>
</dbReference>
<dbReference type="RefSeq" id="XP_008711817.1">
    <property type="nucleotide sequence ID" value="XM_008713595.1"/>
</dbReference>
<protein>
    <recommendedName>
        <fullName evidence="2 8">Aminomethyltransferase</fullName>
        <ecNumber evidence="2 8">2.1.2.10</ecNumber>
    </recommendedName>
    <alternativeName>
        <fullName evidence="5 8">Glycine cleavage system T protein</fullName>
    </alternativeName>
</protein>
<dbReference type="eggNOG" id="KOG2770">
    <property type="taxonomic scope" value="Eukaryota"/>
</dbReference>
<dbReference type="VEuPathDB" id="FungiDB:HMPREF1541_01295"/>
<dbReference type="Gene3D" id="4.10.1250.10">
    <property type="entry name" value="Aminomethyltransferase fragment"/>
    <property type="match status" value="1"/>
</dbReference>
<dbReference type="EMBL" id="KB822711">
    <property type="protein sequence ID" value="ETN47105.1"/>
    <property type="molecule type" value="Genomic_DNA"/>
</dbReference>
<dbReference type="HOGENOM" id="CLU_007884_10_0_1"/>
<keyword evidence="4 8" id="KW-0808">Transferase</keyword>
<gene>
    <name evidence="11" type="ORF">HMPREF1541_01295</name>
</gene>
<sequence length="481" mass="52371">MPPNRGLQPLLRASCQTSRWRPTARALSILALRPKQSAPLPQITHVRSSQLSELAPNTVQRRFASTSDSINRTPLYDMHVAANAKMVPFANFSMPLTYPDQSQSESHKWTRENASIFDVSHMVQHKLSGALACRFLETITPSAIKDIAKHTSTLSVLLDSSGGIVDDTVITRLGRDSFYFVTNAGCREDDLKFIQSQMDAFLKAENASSDQITWHILDHHSLLALQGPRAAEVLQPLIFRDSDDDQTDYDLSTLYFGQSRWLQLSIPSDCTKEGTDLNTPSLLISRTGYTGEDGFEISIPPEKITTSAPLAQSIAKALLSNPAARWAGLAARDSLRLEAGMCLYGHDIDTSVTPGMAALGWVVAKSRRDSPDPPFNGASQILPQLAKPSTMPKRRVGLVLLDKGGAAREGAEIVTPDGDTIGTVTSGLPSPSLGGQNIAMGYVKNGFHKKGTQVGVKIRGKVRAAEVRAMPFVESRFHRKG</sequence>
<dbReference type="Proteomes" id="UP000030752">
    <property type="component" value="Unassembled WGS sequence"/>
</dbReference>
<dbReference type="SUPFAM" id="SSF101790">
    <property type="entry name" value="Aminomethyltransferase beta-barrel domain"/>
    <property type="match status" value="1"/>
</dbReference>
<dbReference type="Gene3D" id="3.30.70.1400">
    <property type="entry name" value="Aminomethyltransferase beta-barrel domains"/>
    <property type="match status" value="1"/>
</dbReference>
<dbReference type="OrthoDB" id="10263536at2759"/>
<dbReference type="InterPro" id="IPR029043">
    <property type="entry name" value="GcvT/YgfZ_C"/>
</dbReference>
<dbReference type="NCBIfam" id="TIGR00528">
    <property type="entry name" value="gcvT"/>
    <property type="match status" value="1"/>
</dbReference>
<dbReference type="InterPro" id="IPR028896">
    <property type="entry name" value="GcvT/YgfZ/DmdA"/>
</dbReference>
<dbReference type="AlphaFoldDB" id="W2SEP7"/>
<evidence type="ECO:0000259" key="9">
    <source>
        <dbReference type="Pfam" id="PF01571"/>
    </source>
</evidence>
<evidence type="ECO:0000256" key="6">
    <source>
        <dbReference type="ARBA" id="ARBA00047665"/>
    </source>
</evidence>
<feature type="domain" description="Aminomethyltransferase C-terminal" evidence="10">
    <location>
        <begin position="393"/>
        <end position="473"/>
    </location>
</feature>
<name>W2SEP7_CYPE1</name>
<reference evidence="11 12" key="1">
    <citation type="submission" date="2013-03" db="EMBL/GenBank/DDBJ databases">
        <title>The Genome Sequence of Phialophora europaea CBS 101466.</title>
        <authorList>
            <consortium name="The Broad Institute Genomics Platform"/>
            <person name="Cuomo C."/>
            <person name="de Hoog S."/>
            <person name="Gorbushina A."/>
            <person name="Walker B."/>
            <person name="Young S.K."/>
            <person name="Zeng Q."/>
            <person name="Gargeya S."/>
            <person name="Fitzgerald M."/>
            <person name="Haas B."/>
            <person name="Abouelleil A."/>
            <person name="Allen A.W."/>
            <person name="Alvarado L."/>
            <person name="Arachchi H.M."/>
            <person name="Berlin A.M."/>
            <person name="Chapman S.B."/>
            <person name="Gainer-Dewar J."/>
            <person name="Goldberg J."/>
            <person name="Griggs A."/>
            <person name="Gujja S."/>
            <person name="Hansen M."/>
            <person name="Howarth C."/>
            <person name="Imamovic A."/>
            <person name="Ireland A."/>
            <person name="Larimer J."/>
            <person name="McCowan C."/>
            <person name="Murphy C."/>
            <person name="Pearson M."/>
            <person name="Poon T.W."/>
            <person name="Priest M."/>
            <person name="Roberts A."/>
            <person name="Saif S."/>
            <person name="Shea T."/>
            <person name="Sisk P."/>
            <person name="Sykes S."/>
            <person name="Wortman J."/>
            <person name="Nusbaum C."/>
            <person name="Birren B."/>
        </authorList>
    </citation>
    <scope>NUCLEOTIDE SEQUENCE [LARGE SCALE GENOMIC DNA]</scope>
    <source>
        <strain evidence="11 12">CBS 101466</strain>
    </source>
</reference>
<dbReference type="PIRSF" id="PIRSF006487">
    <property type="entry name" value="GcvT"/>
    <property type="match status" value="1"/>
</dbReference>
<dbReference type="InterPro" id="IPR027266">
    <property type="entry name" value="TrmE/GcvT-like"/>
</dbReference>
<keyword evidence="3 8" id="KW-0032">Aminotransferase</keyword>
<dbReference type="InterPro" id="IPR013977">
    <property type="entry name" value="GcvT_C"/>
</dbReference>
<organism evidence="11 12">
    <name type="scientific">Cyphellophora europaea (strain CBS 101466)</name>
    <name type="common">Phialophora europaea</name>
    <dbReference type="NCBI Taxonomy" id="1220924"/>
    <lineage>
        <taxon>Eukaryota</taxon>
        <taxon>Fungi</taxon>
        <taxon>Dikarya</taxon>
        <taxon>Ascomycota</taxon>
        <taxon>Pezizomycotina</taxon>
        <taxon>Eurotiomycetes</taxon>
        <taxon>Chaetothyriomycetidae</taxon>
        <taxon>Chaetothyriales</taxon>
        <taxon>Cyphellophoraceae</taxon>
        <taxon>Cyphellophora</taxon>
    </lineage>
</organism>
<evidence type="ECO:0000256" key="3">
    <source>
        <dbReference type="ARBA" id="ARBA00022576"/>
    </source>
</evidence>
<dbReference type="FunFam" id="3.30.70.1400:FF:000001">
    <property type="entry name" value="Aminomethyltransferase"/>
    <property type="match status" value="1"/>
</dbReference>
<comment type="catalytic activity">
    <reaction evidence="6 8">
        <text>N(6)-[(R)-S(8)-aminomethyldihydrolipoyl]-L-lysyl-[protein] + (6S)-5,6,7,8-tetrahydrofolate = N(6)-[(R)-dihydrolipoyl]-L-lysyl-[protein] + (6R)-5,10-methylene-5,6,7,8-tetrahydrofolate + NH4(+)</text>
        <dbReference type="Rhea" id="RHEA:16945"/>
        <dbReference type="Rhea" id="RHEA-COMP:10475"/>
        <dbReference type="Rhea" id="RHEA-COMP:10492"/>
        <dbReference type="ChEBI" id="CHEBI:15636"/>
        <dbReference type="ChEBI" id="CHEBI:28938"/>
        <dbReference type="ChEBI" id="CHEBI:57453"/>
        <dbReference type="ChEBI" id="CHEBI:83100"/>
        <dbReference type="ChEBI" id="CHEBI:83143"/>
        <dbReference type="EC" id="2.1.2.10"/>
    </reaction>
</comment>
<evidence type="ECO:0000256" key="8">
    <source>
        <dbReference type="RuleBase" id="RU003981"/>
    </source>
</evidence>
<dbReference type="GO" id="GO:0008483">
    <property type="term" value="F:transaminase activity"/>
    <property type="evidence" value="ECO:0007669"/>
    <property type="project" value="UniProtKB-KW"/>
</dbReference>
<dbReference type="PANTHER" id="PTHR43757:SF2">
    <property type="entry name" value="AMINOMETHYLTRANSFERASE, MITOCHONDRIAL"/>
    <property type="match status" value="1"/>
</dbReference>
<feature type="domain" description="GCVT N-terminal" evidence="9">
    <location>
        <begin position="75"/>
        <end position="365"/>
    </location>
</feature>
<dbReference type="InParanoid" id="W2SEP7"/>
<accession>W2SEP7</accession>